<accession>A0AAD6U2J0</accession>
<dbReference type="EMBL" id="JARJCN010000027">
    <property type="protein sequence ID" value="KAJ7088040.1"/>
    <property type="molecule type" value="Genomic_DNA"/>
</dbReference>
<sequence>MSAASYAQPLPPDGQPQIWDNPAAGLEHMRQTLAELSLILEGETPLPASPPTSATPETLRASAPPGLARESIFCGSEQPFTSADFLEPAGASLGLPLTLTVPRAQKPRKSSGCGTAIHIAALPSAHGGWWMGEPNGLRGSVIPLEAQYVAPDTAALMTPVTRDACGCATEYVGCAVCGNALGTMFNPCPAHNVPPVYAFLSSAVSPPLPPPRMRLPLPSPSNSAFFPPAPLPRSFLPIPGADTSESRAPPPRHPLPTFPDLRLNSLIHATPPPMPALSRELAAASTTLEDHRRRLQASLDALQTMEPRLPRHPSHLPPGQRPAPPDVGLLEDLIAVAHTLDENERRLRESFDTLRSMAPLFRDPAAPPSPLTPPHPPLRLTQELPSNEHLRRAQANLEAWRAMQPAGALPAAVPIQPSLSRTAPSEAHTRRVQRMMRRTATRGVAQAGLPEGATTRVLRVGASARVHTDEGTVVDGDGEGEGEAPRVFESYEGWLGDVQG</sequence>
<feature type="region of interest" description="Disordered" evidence="1">
    <location>
        <begin position="43"/>
        <end position="62"/>
    </location>
</feature>
<feature type="region of interest" description="Disordered" evidence="1">
    <location>
        <begin position="470"/>
        <end position="500"/>
    </location>
</feature>
<name>A0AAD6U2J0_9AGAR</name>
<evidence type="ECO:0000256" key="1">
    <source>
        <dbReference type="SAM" id="MobiDB-lite"/>
    </source>
</evidence>
<organism evidence="2 3">
    <name type="scientific">Mycena belliarum</name>
    <dbReference type="NCBI Taxonomy" id="1033014"/>
    <lineage>
        <taxon>Eukaryota</taxon>
        <taxon>Fungi</taxon>
        <taxon>Dikarya</taxon>
        <taxon>Basidiomycota</taxon>
        <taxon>Agaricomycotina</taxon>
        <taxon>Agaricomycetes</taxon>
        <taxon>Agaricomycetidae</taxon>
        <taxon>Agaricales</taxon>
        <taxon>Marasmiineae</taxon>
        <taxon>Mycenaceae</taxon>
        <taxon>Mycena</taxon>
    </lineage>
</organism>
<evidence type="ECO:0000313" key="2">
    <source>
        <dbReference type="EMBL" id="KAJ7088040.1"/>
    </source>
</evidence>
<keyword evidence="3" id="KW-1185">Reference proteome</keyword>
<protein>
    <submittedName>
        <fullName evidence="2">Uncharacterized protein</fullName>
    </submittedName>
</protein>
<evidence type="ECO:0000313" key="3">
    <source>
        <dbReference type="Proteomes" id="UP001222325"/>
    </source>
</evidence>
<reference evidence="2" key="1">
    <citation type="submission" date="2023-03" db="EMBL/GenBank/DDBJ databases">
        <title>Massive genome expansion in bonnet fungi (Mycena s.s.) driven by repeated elements and novel gene families across ecological guilds.</title>
        <authorList>
            <consortium name="Lawrence Berkeley National Laboratory"/>
            <person name="Harder C.B."/>
            <person name="Miyauchi S."/>
            <person name="Viragh M."/>
            <person name="Kuo A."/>
            <person name="Thoen E."/>
            <person name="Andreopoulos B."/>
            <person name="Lu D."/>
            <person name="Skrede I."/>
            <person name="Drula E."/>
            <person name="Henrissat B."/>
            <person name="Morin E."/>
            <person name="Kohler A."/>
            <person name="Barry K."/>
            <person name="LaButti K."/>
            <person name="Morin E."/>
            <person name="Salamov A."/>
            <person name="Lipzen A."/>
            <person name="Mereny Z."/>
            <person name="Hegedus B."/>
            <person name="Baldrian P."/>
            <person name="Stursova M."/>
            <person name="Weitz H."/>
            <person name="Taylor A."/>
            <person name="Grigoriev I.V."/>
            <person name="Nagy L.G."/>
            <person name="Martin F."/>
            <person name="Kauserud H."/>
        </authorList>
    </citation>
    <scope>NUCLEOTIDE SEQUENCE</scope>
    <source>
        <strain evidence="2">CBHHK173m</strain>
    </source>
</reference>
<gene>
    <name evidence="2" type="ORF">B0H15DRAFT_1022608</name>
</gene>
<feature type="compositionally biased region" description="Low complexity" evidence="1">
    <location>
        <begin position="43"/>
        <end position="59"/>
    </location>
</feature>
<proteinExistence type="predicted"/>
<dbReference type="Proteomes" id="UP001222325">
    <property type="component" value="Unassembled WGS sequence"/>
</dbReference>
<feature type="region of interest" description="Disordered" evidence="1">
    <location>
        <begin position="1"/>
        <end position="21"/>
    </location>
</feature>
<comment type="caution">
    <text evidence="2">The sequence shown here is derived from an EMBL/GenBank/DDBJ whole genome shotgun (WGS) entry which is preliminary data.</text>
</comment>
<dbReference type="AlphaFoldDB" id="A0AAD6U2J0"/>